<dbReference type="GO" id="GO:0008999">
    <property type="term" value="F:protein-N-terminal-alanine acetyltransferase activity"/>
    <property type="evidence" value="ECO:0007669"/>
    <property type="project" value="TreeGrafter"/>
</dbReference>
<dbReference type="PROSITE" id="PS51186">
    <property type="entry name" value="GNAT"/>
    <property type="match status" value="1"/>
</dbReference>
<dbReference type="CDD" id="cd04301">
    <property type="entry name" value="NAT_SF"/>
    <property type="match status" value="1"/>
</dbReference>
<dbReference type="FunCoup" id="F7Q1F4">
    <property type="interactions" value="21"/>
</dbReference>
<dbReference type="InParanoid" id="F7Q1F4"/>
<keyword evidence="1" id="KW-0808">Transferase</keyword>
<evidence type="ECO:0000259" key="4">
    <source>
        <dbReference type="PROSITE" id="PS51186"/>
    </source>
</evidence>
<protein>
    <submittedName>
        <fullName evidence="5">Ribosomal-protein-alanine acetyltransferase</fullName>
    </submittedName>
</protein>
<dbReference type="PANTHER" id="PTHR43792:SF8">
    <property type="entry name" value="[RIBOSOMAL PROTEIN US5]-ALANINE N-ACETYLTRANSFERASE"/>
    <property type="match status" value="1"/>
</dbReference>
<reference evidence="5 6" key="1">
    <citation type="journal article" date="2011" name="J. Bacteriol.">
        <title>Genome sequence of Haloplasma contractile, an unusual contractile bacterium from a deep-sea anoxic brine lake.</title>
        <authorList>
            <person name="Antunes A."/>
            <person name="Alam I."/>
            <person name="El Dorry H."/>
            <person name="Siam R."/>
            <person name="Robertson A."/>
            <person name="Bajic V.B."/>
            <person name="Stingl U."/>
        </authorList>
    </citation>
    <scope>NUCLEOTIDE SEQUENCE [LARGE SCALE GENOMIC DNA]</scope>
    <source>
        <strain evidence="5 6">SSD-17B</strain>
    </source>
</reference>
<dbReference type="SUPFAM" id="SSF55729">
    <property type="entry name" value="Acyl-CoA N-acyltransferases (Nat)"/>
    <property type="match status" value="1"/>
</dbReference>
<evidence type="ECO:0000256" key="1">
    <source>
        <dbReference type="ARBA" id="ARBA00022679"/>
    </source>
</evidence>
<dbReference type="Gene3D" id="3.40.630.30">
    <property type="match status" value="1"/>
</dbReference>
<dbReference type="RefSeq" id="WP_008825714.1">
    <property type="nucleotide sequence ID" value="NZ_AFNU02000003.1"/>
</dbReference>
<evidence type="ECO:0000256" key="3">
    <source>
        <dbReference type="ARBA" id="ARBA00038502"/>
    </source>
</evidence>
<comment type="caution">
    <text evidence="5">The sequence shown here is derived from an EMBL/GenBank/DDBJ whole genome shotgun (WGS) entry which is preliminary data.</text>
</comment>
<dbReference type="InterPro" id="IPR016181">
    <property type="entry name" value="Acyl_CoA_acyltransferase"/>
</dbReference>
<evidence type="ECO:0000256" key="2">
    <source>
        <dbReference type="ARBA" id="ARBA00023315"/>
    </source>
</evidence>
<evidence type="ECO:0000313" key="6">
    <source>
        <dbReference type="Proteomes" id="UP000005707"/>
    </source>
</evidence>
<proteinExistence type="inferred from homology"/>
<accession>F7Q1F4</accession>
<evidence type="ECO:0000313" key="5">
    <source>
        <dbReference type="EMBL" id="ERJ12873.1"/>
    </source>
</evidence>
<dbReference type="InterPro" id="IPR000182">
    <property type="entry name" value="GNAT_dom"/>
</dbReference>
<dbReference type="eggNOG" id="COG1670">
    <property type="taxonomic scope" value="Bacteria"/>
</dbReference>
<organism evidence="5 6">
    <name type="scientific">Haloplasma contractile SSD-17B</name>
    <dbReference type="NCBI Taxonomy" id="1033810"/>
    <lineage>
        <taxon>Bacteria</taxon>
        <taxon>Bacillati</taxon>
        <taxon>Mycoplasmatota</taxon>
        <taxon>Mollicutes</taxon>
        <taxon>Haloplasmatales</taxon>
        <taxon>Haloplasmataceae</taxon>
        <taxon>Haloplasma</taxon>
    </lineage>
</organism>
<gene>
    <name evidence="5" type="ORF">HLPCO_001213</name>
</gene>
<name>F7Q1F4_9MOLU</name>
<dbReference type="Proteomes" id="UP000005707">
    <property type="component" value="Unassembled WGS sequence"/>
</dbReference>
<dbReference type="PANTHER" id="PTHR43792">
    <property type="entry name" value="GNAT FAMILY, PUTATIVE (AFU_ORTHOLOGUE AFUA_3G00765)-RELATED-RELATED"/>
    <property type="match status" value="1"/>
</dbReference>
<keyword evidence="6" id="KW-1185">Reference proteome</keyword>
<keyword evidence="2" id="KW-0012">Acyltransferase</keyword>
<dbReference type="AlphaFoldDB" id="F7Q1F4"/>
<dbReference type="STRING" id="1033810.HLPCO_001213"/>
<feature type="domain" description="N-acetyltransferase" evidence="4">
    <location>
        <begin position="16"/>
        <end position="174"/>
    </location>
</feature>
<dbReference type="EMBL" id="AFNU02000003">
    <property type="protein sequence ID" value="ERJ12873.1"/>
    <property type="molecule type" value="Genomic_DNA"/>
</dbReference>
<dbReference type="OrthoDB" id="9811523at2"/>
<comment type="similarity">
    <text evidence="3">Belongs to the acetyltransferase family. RimJ subfamily.</text>
</comment>
<reference evidence="5 6" key="2">
    <citation type="journal article" date="2013" name="PLoS ONE">
        <title>INDIGO - INtegrated Data Warehouse of MIcrobial GenOmes with Examples from the Red Sea Extremophiles.</title>
        <authorList>
            <person name="Alam I."/>
            <person name="Antunes A."/>
            <person name="Kamau A.A."/>
            <person name="Ba Alawi W."/>
            <person name="Kalkatawi M."/>
            <person name="Stingl U."/>
            <person name="Bajic V.B."/>
        </authorList>
    </citation>
    <scope>NUCLEOTIDE SEQUENCE [LARGE SCALE GENOMIC DNA]</scope>
    <source>
        <strain evidence="5 6">SSD-17B</strain>
    </source>
</reference>
<sequence length="192" mass="22279">MNYPIAALPQLETDRIILREISQDDALGMFNYAKRENVGPKAGWPPHEQIEQTSEIIKNMQESMLTETNIGVWAIVHKDDQKMIGTVGLHRLDQKKECVELGYVLSPDYCGQGLMKEACTTLIRWCFEDLQLYRLECGHFEFNTQSKRVIEKLGFRFEGISRKKVVLLDGSRCDLYNYSILKPEYNSKKLPW</sequence>
<dbReference type="GO" id="GO:0005737">
    <property type="term" value="C:cytoplasm"/>
    <property type="evidence" value="ECO:0007669"/>
    <property type="project" value="TreeGrafter"/>
</dbReference>
<dbReference type="InterPro" id="IPR051531">
    <property type="entry name" value="N-acetyltransferase"/>
</dbReference>
<dbReference type="Pfam" id="PF13302">
    <property type="entry name" value="Acetyltransf_3"/>
    <property type="match status" value="1"/>
</dbReference>